<gene>
    <name evidence="2" type="ORF">J2T07_000586</name>
</gene>
<proteinExistence type="predicted"/>
<accession>A0ABT9SWT2</accession>
<evidence type="ECO:0000313" key="2">
    <source>
        <dbReference type="EMBL" id="MDQ0008427.1"/>
    </source>
</evidence>
<comment type="caution">
    <text evidence="2">The sequence shown here is derived from an EMBL/GenBank/DDBJ whole genome shotgun (WGS) entry which is preliminary data.</text>
</comment>
<sequence>MARLEHDGMNSMSGGDLTAAQAHAVAAEITKRLPSFNPDRGAHLPARGHQQPMSARRLTCSFAAMSVCRPKKRHQQPIGCRSAADNCLFNRAHWSEDIVTPKRGAT</sequence>
<feature type="region of interest" description="Disordered" evidence="1">
    <location>
        <begin position="30"/>
        <end position="54"/>
    </location>
</feature>
<reference evidence="2 3" key="1">
    <citation type="submission" date="2023-07" db="EMBL/GenBank/DDBJ databases">
        <title>Sorghum-associated microbial communities from plants grown in Nebraska, USA.</title>
        <authorList>
            <person name="Schachtman D."/>
        </authorList>
    </citation>
    <scope>NUCLEOTIDE SEQUENCE [LARGE SCALE GENOMIC DNA]</scope>
    <source>
        <strain evidence="2 3">CC60</strain>
    </source>
</reference>
<keyword evidence="3" id="KW-1185">Reference proteome</keyword>
<dbReference type="RefSeq" id="WP_306847086.1">
    <property type="nucleotide sequence ID" value="NZ_JAUSSK010000001.1"/>
</dbReference>
<name>A0ABT9SWT2_9GAMM</name>
<evidence type="ECO:0000313" key="3">
    <source>
        <dbReference type="Proteomes" id="UP001237737"/>
    </source>
</evidence>
<dbReference type="Proteomes" id="UP001237737">
    <property type="component" value="Unassembled WGS sequence"/>
</dbReference>
<protein>
    <submittedName>
        <fullName evidence="2">Uncharacterized protein</fullName>
    </submittedName>
</protein>
<organism evidence="2 3">
    <name type="scientific">Luteibacter jiangsuensis</name>
    <dbReference type="NCBI Taxonomy" id="637577"/>
    <lineage>
        <taxon>Bacteria</taxon>
        <taxon>Pseudomonadati</taxon>
        <taxon>Pseudomonadota</taxon>
        <taxon>Gammaproteobacteria</taxon>
        <taxon>Lysobacterales</taxon>
        <taxon>Rhodanobacteraceae</taxon>
        <taxon>Luteibacter</taxon>
    </lineage>
</organism>
<dbReference type="EMBL" id="JAUSSK010000001">
    <property type="protein sequence ID" value="MDQ0008427.1"/>
    <property type="molecule type" value="Genomic_DNA"/>
</dbReference>
<evidence type="ECO:0000256" key="1">
    <source>
        <dbReference type="SAM" id="MobiDB-lite"/>
    </source>
</evidence>